<dbReference type="InterPro" id="IPR029058">
    <property type="entry name" value="AB_hydrolase_fold"/>
</dbReference>
<proteinExistence type="predicted"/>
<dbReference type="EMBL" id="QJSP01000017">
    <property type="protein sequence ID" value="PYE13259.1"/>
    <property type="molecule type" value="Genomic_DNA"/>
</dbReference>
<name>A0A318RFU9_WILLI</name>
<dbReference type="RefSeq" id="WP_110471981.1">
    <property type="nucleotide sequence ID" value="NZ_QJSP01000017.1"/>
</dbReference>
<sequence>MSASTTPGWLLLHGVPLSPAVWAPLVQRLPAATAGDVATPTLVATESSPDVQAELARNLINEARQGPRPVHVVGHSFGGQVALEFALGAPESVASLTLMCTRDTPFPAFAQLAETVRGAPVDASASVRRWFSAAEIAADGPAVRYARDTLDQADRAEWAIALTAISRFDCSARTAAISAPTTLIAAEHDPVATVTAMRGMCGRIAGARMTVLADAGHMSPFSDPNRLAHLVLESAGRA</sequence>
<dbReference type="SUPFAM" id="SSF53474">
    <property type="entry name" value="alpha/beta-Hydrolases"/>
    <property type="match status" value="1"/>
</dbReference>
<dbReference type="PRINTS" id="PR00111">
    <property type="entry name" value="ABHYDROLASE"/>
</dbReference>
<organism evidence="2 3">
    <name type="scientific">Williamsia limnetica</name>
    <dbReference type="NCBI Taxonomy" id="882452"/>
    <lineage>
        <taxon>Bacteria</taxon>
        <taxon>Bacillati</taxon>
        <taxon>Actinomycetota</taxon>
        <taxon>Actinomycetes</taxon>
        <taxon>Mycobacteriales</taxon>
        <taxon>Nocardiaceae</taxon>
        <taxon>Williamsia</taxon>
    </lineage>
</organism>
<dbReference type="OrthoDB" id="5495375at2"/>
<dbReference type="InterPro" id="IPR050266">
    <property type="entry name" value="AB_hydrolase_sf"/>
</dbReference>
<gene>
    <name evidence="2" type="ORF">DFR67_11729</name>
</gene>
<dbReference type="Pfam" id="PF12697">
    <property type="entry name" value="Abhydrolase_6"/>
    <property type="match status" value="1"/>
</dbReference>
<dbReference type="PANTHER" id="PTHR43798">
    <property type="entry name" value="MONOACYLGLYCEROL LIPASE"/>
    <property type="match status" value="1"/>
</dbReference>
<feature type="domain" description="AB hydrolase-1" evidence="1">
    <location>
        <begin position="10"/>
        <end position="228"/>
    </location>
</feature>
<protein>
    <submittedName>
        <fullName evidence="2">Pimeloyl-ACP methyl ester carboxylesterase</fullName>
    </submittedName>
</protein>
<evidence type="ECO:0000313" key="3">
    <source>
        <dbReference type="Proteomes" id="UP000247591"/>
    </source>
</evidence>
<dbReference type="GO" id="GO:0003824">
    <property type="term" value="F:catalytic activity"/>
    <property type="evidence" value="ECO:0007669"/>
    <property type="project" value="UniProtKB-ARBA"/>
</dbReference>
<dbReference type="Gene3D" id="3.40.50.1820">
    <property type="entry name" value="alpha/beta hydrolase"/>
    <property type="match status" value="1"/>
</dbReference>
<comment type="caution">
    <text evidence="2">The sequence shown here is derived from an EMBL/GenBank/DDBJ whole genome shotgun (WGS) entry which is preliminary data.</text>
</comment>
<reference evidence="2 3" key="1">
    <citation type="submission" date="2018-06" db="EMBL/GenBank/DDBJ databases">
        <title>Genomic Encyclopedia of Type Strains, Phase IV (KMG-IV): sequencing the most valuable type-strain genomes for metagenomic binning, comparative biology and taxonomic classification.</title>
        <authorList>
            <person name="Goeker M."/>
        </authorList>
    </citation>
    <scope>NUCLEOTIDE SEQUENCE [LARGE SCALE GENOMIC DNA]</scope>
    <source>
        <strain evidence="2 3">DSM 45521</strain>
    </source>
</reference>
<keyword evidence="3" id="KW-1185">Reference proteome</keyword>
<accession>A0A318RFU9</accession>
<evidence type="ECO:0000313" key="2">
    <source>
        <dbReference type="EMBL" id="PYE13259.1"/>
    </source>
</evidence>
<dbReference type="AlphaFoldDB" id="A0A318RFU9"/>
<dbReference type="InterPro" id="IPR000073">
    <property type="entry name" value="AB_hydrolase_1"/>
</dbReference>
<evidence type="ECO:0000259" key="1">
    <source>
        <dbReference type="Pfam" id="PF12697"/>
    </source>
</evidence>
<dbReference type="Proteomes" id="UP000247591">
    <property type="component" value="Unassembled WGS sequence"/>
</dbReference>